<keyword evidence="2" id="KW-0812">Transmembrane</keyword>
<dbReference type="AlphaFoldDB" id="A0AAV2YPI9"/>
<keyword evidence="2" id="KW-1133">Transmembrane helix</keyword>
<accession>A0AAV2YPI9</accession>
<dbReference type="InterPro" id="IPR011009">
    <property type="entry name" value="Kinase-like_dom_sf"/>
</dbReference>
<keyword evidence="4" id="KW-1185">Reference proteome</keyword>
<keyword evidence="2" id="KW-0472">Membrane</keyword>
<evidence type="ECO:0000256" key="2">
    <source>
        <dbReference type="SAM" id="Phobius"/>
    </source>
</evidence>
<dbReference type="Gene3D" id="1.10.510.10">
    <property type="entry name" value="Transferase(Phosphotransferase) domain 1"/>
    <property type="match status" value="1"/>
</dbReference>
<evidence type="ECO:0000313" key="4">
    <source>
        <dbReference type="Proteomes" id="UP001146120"/>
    </source>
</evidence>
<dbReference type="SUPFAM" id="SSF56112">
    <property type="entry name" value="Protein kinase-like (PK-like)"/>
    <property type="match status" value="1"/>
</dbReference>
<dbReference type="Proteomes" id="UP001146120">
    <property type="component" value="Unassembled WGS sequence"/>
</dbReference>
<organism evidence="3 4">
    <name type="scientific">Lagenidium giganteum</name>
    <dbReference type="NCBI Taxonomy" id="4803"/>
    <lineage>
        <taxon>Eukaryota</taxon>
        <taxon>Sar</taxon>
        <taxon>Stramenopiles</taxon>
        <taxon>Oomycota</taxon>
        <taxon>Peronosporomycetes</taxon>
        <taxon>Pythiales</taxon>
        <taxon>Pythiaceae</taxon>
    </lineage>
</organism>
<comment type="caution">
    <text evidence="3">The sequence shown here is derived from an EMBL/GenBank/DDBJ whole genome shotgun (WGS) entry which is preliminary data.</text>
</comment>
<evidence type="ECO:0000256" key="1">
    <source>
        <dbReference type="SAM" id="MobiDB-lite"/>
    </source>
</evidence>
<reference evidence="3" key="2">
    <citation type="journal article" date="2023" name="Microbiol Resour">
        <title>Decontamination and Annotation of the Draft Genome Sequence of the Oomycete Lagenidium giganteum ARSEF 373.</title>
        <authorList>
            <person name="Morgan W.R."/>
            <person name="Tartar A."/>
        </authorList>
    </citation>
    <scope>NUCLEOTIDE SEQUENCE</scope>
    <source>
        <strain evidence="3">ARSEF 373</strain>
    </source>
</reference>
<feature type="transmembrane region" description="Helical" evidence="2">
    <location>
        <begin position="92"/>
        <end position="115"/>
    </location>
</feature>
<feature type="non-terminal residue" evidence="3">
    <location>
        <position position="1"/>
    </location>
</feature>
<sequence length="257" mass="28399">VEFLTKLPADSDLSGNDISHFELRESDVDILEKLTDFRVGAMATPTCNAQATKKDMDIVGNNYQFCVISNSAFDTLYNTTRTKAKATPGSAWMVPMILTTASLAVLVFFAGLYVISKRSSNEYEKGVGSGGRRRISSPPASQGYLPDDVRQDADLVQRRIPLNDLVRGRLIGKGGYGTIHLARWIKNDTDNRVRPKFVSDCPAEIRYIALECLSHDPAARPTANELYESLVALNFAADRKQARVSRASKSEAERVHL</sequence>
<evidence type="ECO:0008006" key="5">
    <source>
        <dbReference type="Google" id="ProtNLM"/>
    </source>
</evidence>
<name>A0AAV2YPI9_9STRA</name>
<protein>
    <recommendedName>
        <fullName evidence="5">Protein kinase domain-containing protein</fullName>
    </recommendedName>
</protein>
<evidence type="ECO:0000313" key="3">
    <source>
        <dbReference type="EMBL" id="DAZ96121.1"/>
    </source>
</evidence>
<reference evidence="3" key="1">
    <citation type="submission" date="2022-11" db="EMBL/GenBank/DDBJ databases">
        <authorList>
            <person name="Morgan W.R."/>
            <person name="Tartar A."/>
        </authorList>
    </citation>
    <scope>NUCLEOTIDE SEQUENCE</scope>
    <source>
        <strain evidence="3">ARSEF 373</strain>
    </source>
</reference>
<dbReference type="EMBL" id="DAKRPA010000178">
    <property type="protein sequence ID" value="DAZ96121.1"/>
    <property type="molecule type" value="Genomic_DNA"/>
</dbReference>
<proteinExistence type="predicted"/>
<feature type="region of interest" description="Disordered" evidence="1">
    <location>
        <begin position="122"/>
        <end position="147"/>
    </location>
</feature>
<gene>
    <name evidence="3" type="ORF">N0F65_000669</name>
</gene>